<name>A0A1I1B5R8_9ACTN</name>
<evidence type="ECO:0000256" key="4">
    <source>
        <dbReference type="ARBA" id="ARBA00022692"/>
    </source>
</evidence>
<dbReference type="GO" id="GO:1902600">
    <property type="term" value="P:proton transmembrane transport"/>
    <property type="evidence" value="ECO:0007669"/>
    <property type="project" value="InterPro"/>
</dbReference>
<protein>
    <submittedName>
        <fullName evidence="11">Sodium/hydrogen exchanger family protein</fullName>
    </submittedName>
</protein>
<dbReference type="STRING" id="748909.SAMN05192575_11446"/>
<organism evidence="11 12">
    <name type="scientific">Nocardioides alpinus</name>
    <dbReference type="NCBI Taxonomy" id="748909"/>
    <lineage>
        <taxon>Bacteria</taxon>
        <taxon>Bacillati</taxon>
        <taxon>Actinomycetota</taxon>
        <taxon>Actinomycetes</taxon>
        <taxon>Propionibacteriales</taxon>
        <taxon>Nocardioidaceae</taxon>
        <taxon>Nocardioides</taxon>
    </lineage>
</organism>
<evidence type="ECO:0000313" key="11">
    <source>
        <dbReference type="EMBL" id="SFB45719.1"/>
    </source>
</evidence>
<evidence type="ECO:0000256" key="2">
    <source>
        <dbReference type="ARBA" id="ARBA00022448"/>
    </source>
</evidence>
<evidence type="ECO:0000256" key="7">
    <source>
        <dbReference type="ARBA" id="ARBA00023136"/>
    </source>
</evidence>
<evidence type="ECO:0000259" key="9">
    <source>
        <dbReference type="Pfam" id="PF00999"/>
    </source>
</evidence>
<dbReference type="AlphaFoldDB" id="A0A1I1B5R8"/>
<dbReference type="EMBL" id="FOKC01000014">
    <property type="protein sequence ID" value="SFB45719.1"/>
    <property type="molecule type" value="Genomic_DNA"/>
</dbReference>
<evidence type="ECO:0000256" key="1">
    <source>
        <dbReference type="ARBA" id="ARBA00004651"/>
    </source>
</evidence>
<evidence type="ECO:0000256" key="8">
    <source>
        <dbReference type="SAM" id="MobiDB-lite"/>
    </source>
</evidence>
<evidence type="ECO:0000313" key="12">
    <source>
        <dbReference type="Proteomes" id="UP000199113"/>
    </source>
</evidence>
<keyword evidence="6" id="KW-0406">Ion transport</keyword>
<comment type="subcellular location">
    <subcellularLocation>
        <location evidence="1">Cell membrane</location>
        <topology evidence="1">Multi-pass membrane protein</topology>
    </subcellularLocation>
</comment>
<dbReference type="PANTHER" id="PTHR32507:SF8">
    <property type="entry name" value="CNH1P"/>
    <property type="match status" value="1"/>
</dbReference>
<dbReference type="Pfam" id="PF00999">
    <property type="entry name" value="Na_H_Exchanger"/>
    <property type="match status" value="1"/>
</dbReference>
<gene>
    <name evidence="10" type="ORF">CXG46_09625</name>
    <name evidence="11" type="ORF">SAMN05192575_11446</name>
</gene>
<evidence type="ECO:0000256" key="6">
    <source>
        <dbReference type="ARBA" id="ARBA00023065"/>
    </source>
</evidence>
<dbReference type="PANTHER" id="PTHR32507">
    <property type="entry name" value="NA(+)/H(+) ANTIPORTER 1"/>
    <property type="match status" value="1"/>
</dbReference>
<evidence type="ECO:0000313" key="13">
    <source>
        <dbReference type="Proteomes" id="UP000233565"/>
    </source>
</evidence>
<feature type="region of interest" description="Disordered" evidence="8">
    <location>
        <begin position="110"/>
        <end position="129"/>
    </location>
</feature>
<keyword evidence="3" id="KW-0050">Antiport</keyword>
<accession>A0A1I1B5R8</accession>
<keyword evidence="4" id="KW-0812">Transmembrane</keyword>
<feature type="domain" description="Cation/H+ exchanger transmembrane" evidence="9">
    <location>
        <begin position="1"/>
        <end position="106"/>
    </location>
</feature>
<evidence type="ECO:0000256" key="5">
    <source>
        <dbReference type="ARBA" id="ARBA00022989"/>
    </source>
</evidence>
<dbReference type="EMBL" id="PJBV01000015">
    <property type="protein sequence ID" value="PKH41340.1"/>
    <property type="molecule type" value="Genomic_DNA"/>
</dbReference>
<keyword evidence="7" id="KW-0472">Membrane</keyword>
<proteinExistence type="predicted"/>
<keyword evidence="2" id="KW-0813">Transport</keyword>
<dbReference type="GO" id="GO:0015297">
    <property type="term" value="F:antiporter activity"/>
    <property type="evidence" value="ECO:0007669"/>
    <property type="project" value="UniProtKB-KW"/>
</dbReference>
<feature type="compositionally biased region" description="Pro residues" evidence="8">
    <location>
        <begin position="118"/>
        <end position="129"/>
    </location>
</feature>
<reference evidence="10 13" key="2">
    <citation type="submission" date="2017-12" db="EMBL/GenBank/DDBJ databases">
        <title>Pharmacopeia of the Arctic Ocean.</title>
        <authorList>
            <person name="Collins E."/>
            <person name="Ducluzeau A.-L."/>
        </authorList>
    </citation>
    <scope>NUCLEOTIDE SEQUENCE [LARGE SCALE GENOMIC DNA]</scope>
    <source>
        <strain evidence="10 13">DSM 23325</strain>
    </source>
</reference>
<dbReference type="Proteomes" id="UP000199113">
    <property type="component" value="Unassembled WGS sequence"/>
</dbReference>
<keyword evidence="5" id="KW-1133">Transmembrane helix</keyword>
<dbReference type="Proteomes" id="UP000233565">
    <property type="component" value="Unassembled WGS sequence"/>
</dbReference>
<dbReference type="InterPro" id="IPR006153">
    <property type="entry name" value="Cation/H_exchanger_TM"/>
</dbReference>
<evidence type="ECO:0000256" key="3">
    <source>
        <dbReference type="ARBA" id="ARBA00022449"/>
    </source>
</evidence>
<dbReference type="OrthoDB" id="4174405at2"/>
<keyword evidence="13" id="KW-1185">Reference proteome</keyword>
<dbReference type="GO" id="GO:0005886">
    <property type="term" value="C:plasma membrane"/>
    <property type="evidence" value="ECO:0007669"/>
    <property type="project" value="UniProtKB-SubCell"/>
</dbReference>
<evidence type="ECO:0000313" key="10">
    <source>
        <dbReference type="EMBL" id="PKH41340.1"/>
    </source>
</evidence>
<reference evidence="11" key="1">
    <citation type="submission" date="2016-10" db="EMBL/GenBank/DDBJ databases">
        <authorList>
            <person name="de Groot N.N."/>
        </authorList>
    </citation>
    <scope>NUCLEOTIDE SEQUENCE [LARGE SCALE GENOMIC DNA]</scope>
    <source>
        <strain evidence="11">CGMCC 1.10697</strain>
    </source>
</reference>
<sequence>MLFGAATATHVAALVQWQSVAIAVASLTVLRMGPVALSLTGSGLDARSRLFIGWFGPRGLPSVVFALIANDALEGGPGAATVVATVATTVVLSVVGHGLTAPPLSAWLGRSARAHDPPGAPPPVPGFSP</sequence>